<dbReference type="InterPro" id="IPR005899">
    <property type="entry name" value="Na_pump_deCOase"/>
</dbReference>
<keyword evidence="4 7" id="KW-1133">Transmembrane helix</keyword>
<feature type="compositionally biased region" description="Low complexity" evidence="6">
    <location>
        <begin position="56"/>
        <end position="67"/>
    </location>
</feature>
<organism evidence="8 9">
    <name type="scientific">Candidatus Faeciplasma gallinarum</name>
    <dbReference type="NCBI Taxonomy" id="2840799"/>
    <lineage>
        <taxon>Bacteria</taxon>
        <taxon>Bacillati</taxon>
        <taxon>Bacillota</taxon>
        <taxon>Clostridia</taxon>
        <taxon>Eubacteriales</taxon>
        <taxon>Oscillospiraceae</taxon>
        <taxon>Oscillospiraceae incertae sedis</taxon>
        <taxon>Candidatus Faeciplasma</taxon>
    </lineage>
</organism>
<dbReference type="AlphaFoldDB" id="A0A9D1JI83"/>
<evidence type="ECO:0000256" key="1">
    <source>
        <dbReference type="ARBA" id="ARBA00004236"/>
    </source>
</evidence>
<evidence type="ECO:0000256" key="2">
    <source>
        <dbReference type="ARBA" id="ARBA00022475"/>
    </source>
</evidence>
<comment type="caution">
    <text evidence="8">The sequence shown here is derived from an EMBL/GenBank/DDBJ whole genome shotgun (WGS) entry which is preliminary data.</text>
</comment>
<dbReference type="GO" id="GO:0005886">
    <property type="term" value="C:plasma membrane"/>
    <property type="evidence" value="ECO:0007669"/>
    <property type="project" value="UniProtKB-SubCell"/>
</dbReference>
<evidence type="ECO:0000256" key="4">
    <source>
        <dbReference type="ARBA" id="ARBA00022989"/>
    </source>
</evidence>
<feature type="region of interest" description="Disordered" evidence="6">
    <location>
        <begin position="47"/>
        <end position="71"/>
    </location>
</feature>
<dbReference type="Proteomes" id="UP000823982">
    <property type="component" value="Unassembled WGS sequence"/>
</dbReference>
<dbReference type="GO" id="GO:0015081">
    <property type="term" value="F:sodium ion transmembrane transporter activity"/>
    <property type="evidence" value="ECO:0007669"/>
    <property type="project" value="InterPro"/>
</dbReference>
<evidence type="ECO:0000256" key="6">
    <source>
        <dbReference type="SAM" id="MobiDB-lite"/>
    </source>
</evidence>
<proteinExistence type="predicted"/>
<dbReference type="GO" id="GO:0036376">
    <property type="term" value="P:sodium ion export across plasma membrane"/>
    <property type="evidence" value="ECO:0007669"/>
    <property type="project" value="InterPro"/>
</dbReference>
<keyword evidence="2" id="KW-1003">Cell membrane</keyword>
<evidence type="ECO:0000256" key="5">
    <source>
        <dbReference type="ARBA" id="ARBA00023136"/>
    </source>
</evidence>
<reference evidence="8" key="1">
    <citation type="submission" date="2020-10" db="EMBL/GenBank/DDBJ databases">
        <authorList>
            <person name="Gilroy R."/>
        </authorList>
    </citation>
    <scope>NUCLEOTIDE SEQUENCE</scope>
    <source>
        <strain evidence="8">CHK157-1446</strain>
    </source>
</reference>
<dbReference type="Pfam" id="PF04277">
    <property type="entry name" value="OAD_gamma"/>
    <property type="match status" value="1"/>
</dbReference>
<name>A0A9D1JI83_9FIRM</name>
<keyword evidence="3 7" id="KW-0812">Transmembrane</keyword>
<evidence type="ECO:0000313" key="8">
    <source>
        <dbReference type="EMBL" id="HIS25111.1"/>
    </source>
</evidence>
<comment type="subcellular location">
    <subcellularLocation>
        <location evidence="1">Cell membrane</location>
    </subcellularLocation>
</comment>
<reference evidence="8" key="2">
    <citation type="journal article" date="2021" name="PeerJ">
        <title>Extensive microbial diversity within the chicken gut microbiome revealed by metagenomics and culture.</title>
        <authorList>
            <person name="Gilroy R."/>
            <person name="Ravi A."/>
            <person name="Getino M."/>
            <person name="Pursley I."/>
            <person name="Horton D.L."/>
            <person name="Alikhan N.F."/>
            <person name="Baker D."/>
            <person name="Gharbi K."/>
            <person name="Hall N."/>
            <person name="Watson M."/>
            <person name="Adriaenssens E.M."/>
            <person name="Foster-Nyarko E."/>
            <person name="Jarju S."/>
            <person name="Secka A."/>
            <person name="Antonio M."/>
            <person name="Oren A."/>
            <person name="Chaudhuri R.R."/>
            <person name="La Ragione R."/>
            <person name="Hildebrand F."/>
            <person name="Pallen M.J."/>
        </authorList>
    </citation>
    <scope>NUCLEOTIDE SEQUENCE</scope>
    <source>
        <strain evidence="8">CHK157-1446</strain>
    </source>
</reference>
<dbReference type="EMBL" id="DVIR01000062">
    <property type="protein sequence ID" value="HIS25111.1"/>
    <property type="molecule type" value="Genomic_DNA"/>
</dbReference>
<protein>
    <submittedName>
        <fullName evidence="8">OadG family protein</fullName>
    </submittedName>
</protein>
<dbReference type="NCBIfam" id="TIGR01195">
    <property type="entry name" value="oadG_fam"/>
    <property type="match status" value="1"/>
</dbReference>
<feature type="transmembrane region" description="Helical" evidence="7">
    <location>
        <begin position="12"/>
        <end position="36"/>
    </location>
</feature>
<evidence type="ECO:0000256" key="3">
    <source>
        <dbReference type="ARBA" id="ARBA00022692"/>
    </source>
</evidence>
<evidence type="ECO:0000313" key="9">
    <source>
        <dbReference type="Proteomes" id="UP000823982"/>
    </source>
</evidence>
<sequence length="104" mass="10847">MPLLASEPSIGLVAGLGMGMVFVGLVCIIIICYLLGAVIRLLKKNSNEDEKPESRPVVSAPAPAVSSQAQISNKQEFVAAVSAAIAEELGTDVSAIRIKSIKKL</sequence>
<evidence type="ECO:0000256" key="7">
    <source>
        <dbReference type="SAM" id="Phobius"/>
    </source>
</evidence>
<gene>
    <name evidence="8" type="ORF">IAD01_06895</name>
</gene>
<keyword evidence="5 7" id="KW-0472">Membrane</keyword>
<accession>A0A9D1JI83</accession>